<dbReference type="NCBIfam" id="TIGR00756">
    <property type="entry name" value="PPR"/>
    <property type="match status" value="1"/>
</dbReference>
<dbReference type="eggNOG" id="ENOG502QSY4">
    <property type="taxonomic scope" value="Eukaryota"/>
</dbReference>
<dbReference type="InterPro" id="IPR011990">
    <property type="entry name" value="TPR-like_helical_dom_sf"/>
</dbReference>
<evidence type="ECO:0000256" key="2">
    <source>
        <dbReference type="ARBA" id="ARBA00022737"/>
    </source>
</evidence>
<accession>S8EHK0</accession>
<sequence length="566" mass="64562">MLGRRLMRMCTDGNLDEAVTYLQSMPLDAQNVQVWTILISGALRAERYQLAYRLYIDMKRRGFTADLRLYSVIMSGLVTIKDWGPYGKLLQQVGQLHSNYLEYANIIKKTDPESSELSTLPTRGYIRILGRAGKHEEMWDVLHFMEETGPLPPDLITYHLVLEALGHRPMLRLSREAQTALGAKCASQGKLIWRQILKYVENNPSAQLDSYTVSAMLNVLARGTPTDALLAADVIRDFMGLAKPGETPKPAIVQLESFTFQRILELGIYARKYRLTVHYFDQVVETQPALIDSGHVEVVLRAHASLATLNSDDYEAPRALDKLLWLLKEWAVAGHSKRLEPRPEHFDLVLCCCYRTASWSVATHTFEILTGYRAADFADDAAAARIEQPYPPRDPPSKRTHHPDPAFLSHFVRTALHTGDLAIVRQCLRIVQCVHRRWELPEDFKNLDPEANSRFNVINNMRFYTMRLASDVITLIDAAVPKDAVRDGYSDEEKRWLRLRKTAVAIFQEGLHLKRPSTPFLVENLLGQRDDVLSFTEGGTAPVERQTYSDVEDDSDSTERRQHIWF</sequence>
<keyword evidence="2" id="KW-0677">Repeat</keyword>
<evidence type="ECO:0000313" key="7">
    <source>
        <dbReference type="Proteomes" id="UP000015241"/>
    </source>
</evidence>
<name>S8EHK0_FOMSC</name>
<dbReference type="HOGENOM" id="CLU_026239_0_0_1"/>
<dbReference type="OrthoDB" id="185373at2759"/>
<gene>
    <name evidence="6" type="ORF">FOMPIDRAFT_1047457</name>
</gene>
<dbReference type="Pfam" id="PF13041">
    <property type="entry name" value="PPR_2"/>
    <property type="match status" value="1"/>
</dbReference>
<organism evidence="6 7">
    <name type="scientific">Fomitopsis schrenkii</name>
    <name type="common">Brown rot fungus</name>
    <dbReference type="NCBI Taxonomy" id="2126942"/>
    <lineage>
        <taxon>Eukaryota</taxon>
        <taxon>Fungi</taxon>
        <taxon>Dikarya</taxon>
        <taxon>Basidiomycota</taxon>
        <taxon>Agaricomycotina</taxon>
        <taxon>Agaricomycetes</taxon>
        <taxon>Polyporales</taxon>
        <taxon>Fomitopsis</taxon>
    </lineage>
</organism>
<evidence type="ECO:0008006" key="8">
    <source>
        <dbReference type="Google" id="ProtNLM"/>
    </source>
</evidence>
<evidence type="ECO:0000256" key="3">
    <source>
        <dbReference type="ARBA" id="ARBA00044493"/>
    </source>
</evidence>
<reference evidence="6 7" key="1">
    <citation type="journal article" date="2012" name="Science">
        <title>The Paleozoic origin of enzymatic lignin decomposition reconstructed from 31 fungal genomes.</title>
        <authorList>
            <person name="Floudas D."/>
            <person name="Binder M."/>
            <person name="Riley R."/>
            <person name="Barry K."/>
            <person name="Blanchette R.A."/>
            <person name="Henrissat B."/>
            <person name="Martinez A.T."/>
            <person name="Otillar R."/>
            <person name="Spatafora J.W."/>
            <person name="Yadav J.S."/>
            <person name="Aerts A."/>
            <person name="Benoit I."/>
            <person name="Boyd A."/>
            <person name="Carlson A."/>
            <person name="Copeland A."/>
            <person name="Coutinho P.M."/>
            <person name="de Vries R.P."/>
            <person name="Ferreira P."/>
            <person name="Findley K."/>
            <person name="Foster B."/>
            <person name="Gaskell J."/>
            <person name="Glotzer D."/>
            <person name="Gorecki P."/>
            <person name="Heitman J."/>
            <person name="Hesse C."/>
            <person name="Hori C."/>
            <person name="Igarashi K."/>
            <person name="Jurgens J.A."/>
            <person name="Kallen N."/>
            <person name="Kersten P."/>
            <person name="Kohler A."/>
            <person name="Kuees U."/>
            <person name="Kumar T.K.A."/>
            <person name="Kuo A."/>
            <person name="LaButti K."/>
            <person name="Larrondo L.F."/>
            <person name="Lindquist E."/>
            <person name="Ling A."/>
            <person name="Lombard V."/>
            <person name="Lucas S."/>
            <person name="Lundell T."/>
            <person name="Martin R."/>
            <person name="McLaughlin D.J."/>
            <person name="Morgenstern I."/>
            <person name="Morin E."/>
            <person name="Murat C."/>
            <person name="Nagy L.G."/>
            <person name="Nolan M."/>
            <person name="Ohm R.A."/>
            <person name="Patyshakuliyeva A."/>
            <person name="Rokas A."/>
            <person name="Ruiz-Duenas F.J."/>
            <person name="Sabat G."/>
            <person name="Salamov A."/>
            <person name="Samejima M."/>
            <person name="Schmutz J."/>
            <person name="Slot J.C."/>
            <person name="St John F."/>
            <person name="Stenlid J."/>
            <person name="Sun H."/>
            <person name="Sun S."/>
            <person name="Syed K."/>
            <person name="Tsang A."/>
            <person name="Wiebenga A."/>
            <person name="Young D."/>
            <person name="Pisabarro A."/>
            <person name="Eastwood D.C."/>
            <person name="Martin F."/>
            <person name="Cullen D."/>
            <person name="Grigoriev I.V."/>
            <person name="Hibbett D.S."/>
        </authorList>
    </citation>
    <scope>NUCLEOTIDE SEQUENCE</scope>
    <source>
        <strain evidence="7">FP-58527</strain>
    </source>
</reference>
<dbReference type="Gene3D" id="1.25.40.10">
    <property type="entry name" value="Tetratricopeptide repeat domain"/>
    <property type="match status" value="1"/>
</dbReference>
<comment type="function">
    <text evidence="3">Regulates mitochondrial small subunit maturation by controlling 15S rRNA 5'-end processing. Localizes to the 5' precursor of the 15S rRNA in a position that is subsequently occupied by mS47 in the mature yeast mtSSU. Uses structure and sequence-specific RNA recognition, binding to a single-stranded region of the precursor and specifically recognizing bases -6 to -1. The exchange of Ccm1 for mS47 is coupled to the irreversible removal of precursor rRNA that is accompanied by conformational changes of the mitoribosomal proteins uS5m and mS26. These conformational changes signal completion of 5'-end rRNA processing through protection of the mature 5'-end of the 15S rRNA and stabilization of mS47. The removal of the 5' precursor together with the dissociation of Ccm1 may be catalyzed by the 5'-3' exoribonuclease Pet127. Involved in the specific removal of group I introns in mitochondrial encoded transcripts.</text>
</comment>
<comment type="similarity">
    <text evidence="1">Belongs to the CCM1 family.</text>
</comment>
<dbReference type="PANTHER" id="PTHR47936">
    <property type="entry name" value="PPR_LONG DOMAIN-CONTAINING PROTEIN"/>
    <property type="match status" value="1"/>
</dbReference>
<keyword evidence="7" id="KW-1185">Reference proteome</keyword>
<dbReference type="EMBL" id="KE504133">
    <property type="protein sequence ID" value="EPT02719.1"/>
    <property type="molecule type" value="Genomic_DNA"/>
</dbReference>
<dbReference type="InParanoid" id="S8EHK0"/>
<comment type="subunit">
    <text evidence="4">Binds to mitochondrial small subunit 15S rRNA.</text>
</comment>
<feature type="repeat" description="PPR" evidence="5">
    <location>
        <begin position="31"/>
        <end position="65"/>
    </location>
</feature>
<protein>
    <recommendedName>
        <fullName evidence="8">Pentacotripeptide-repeat region of PRORP domain-containing protein</fullName>
    </recommendedName>
</protein>
<dbReference type="Proteomes" id="UP000015241">
    <property type="component" value="Unassembled WGS sequence"/>
</dbReference>
<dbReference type="PROSITE" id="PS51375">
    <property type="entry name" value="PPR"/>
    <property type="match status" value="1"/>
</dbReference>
<dbReference type="InterPro" id="IPR002885">
    <property type="entry name" value="PPR_rpt"/>
</dbReference>
<evidence type="ECO:0000256" key="4">
    <source>
        <dbReference type="ARBA" id="ARBA00044511"/>
    </source>
</evidence>
<evidence type="ECO:0000256" key="1">
    <source>
        <dbReference type="ARBA" id="ARBA00006192"/>
    </source>
</evidence>
<dbReference type="PANTHER" id="PTHR47936:SF1">
    <property type="entry name" value="PENTATRICOPEPTIDE REPEAT-CONTAINING PROTEIN GUN1, CHLOROPLASTIC"/>
    <property type="match status" value="1"/>
</dbReference>
<evidence type="ECO:0000313" key="6">
    <source>
        <dbReference type="EMBL" id="EPT02719.1"/>
    </source>
</evidence>
<dbReference type="STRING" id="743788.S8EHK0"/>
<proteinExistence type="inferred from homology"/>
<dbReference type="AlphaFoldDB" id="S8EHK0"/>
<evidence type="ECO:0000256" key="5">
    <source>
        <dbReference type="PROSITE-ProRule" id="PRU00708"/>
    </source>
</evidence>